<keyword evidence="1" id="KW-1185">Reference proteome</keyword>
<accession>A0A1I8BW17</accession>
<evidence type="ECO:0000313" key="2">
    <source>
        <dbReference type="WBParaSite" id="MhA1_Contig720.frz3.gene22"/>
    </source>
</evidence>
<evidence type="ECO:0000313" key="1">
    <source>
        <dbReference type="Proteomes" id="UP000095281"/>
    </source>
</evidence>
<proteinExistence type="predicted"/>
<organism evidence="1 2">
    <name type="scientific">Meloidogyne hapla</name>
    <name type="common">Root-knot nematode worm</name>
    <dbReference type="NCBI Taxonomy" id="6305"/>
    <lineage>
        <taxon>Eukaryota</taxon>
        <taxon>Metazoa</taxon>
        <taxon>Ecdysozoa</taxon>
        <taxon>Nematoda</taxon>
        <taxon>Chromadorea</taxon>
        <taxon>Rhabditida</taxon>
        <taxon>Tylenchina</taxon>
        <taxon>Tylenchomorpha</taxon>
        <taxon>Tylenchoidea</taxon>
        <taxon>Meloidogynidae</taxon>
        <taxon>Meloidogyninae</taxon>
        <taxon>Meloidogyne</taxon>
    </lineage>
</organism>
<sequence length="81" mass="9016">MAILFSYFPNSVYATNGVYLFDNLYSVSSFKCLKEYPIDFAIVRGCGKNTELNIINAQAAGINDVDIYFPPCVQCRTSGSR</sequence>
<dbReference type="Proteomes" id="UP000095281">
    <property type="component" value="Unplaced"/>
</dbReference>
<reference evidence="2" key="1">
    <citation type="submission" date="2016-11" db="UniProtKB">
        <authorList>
            <consortium name="WormBaseParasite"/>
        </authorList>
    </citation>
    <scope>IDENTIFICATION</scope>
</reference>
<dbReference type="WBParaSite" id="MhA1_Contig720.frz3.gene22">
    <property type="protein sequence ID" value="MhA1_Contig720.frz3.gene22"/>
    <property type="gene ID" value="MhA1_Contig720.frz3.gene22"/>
</dbReference>
<dbReference type="AlphaFoldDB" id="A0A1I8BW17"/>
<name>A0A1I8BW17_MELHA</name>
<protein>
    <submittedName>
        <fullName evidence="2">2-Hacid_dh domain-containing protein</fullName>
    </submittedName>
</protein>